<evidence type="ECO:0000313" key="2">
    <source>
        <dbReference type="Proteomes" id="UP000464718"/>
    </source>
</evidence>
<dbReference type="RefSeq" id="WP_122016161.1">
    <property type="nucleotide sequence ID" value="NZ_CP033143.1"/>
</dbReference>
<reference evidence="1 2" key="1">
    <citation type="submission" date="2018-12" db="EMBL/GenBank/DDBJ databases">
        <title>Genomic insights into the evolutionary origins and pathogenicity of five Vibrio parahaemolyticus strains isolated from the shrimp with acute hepatopancreatic necrosis disease (AHPND).</title>
        <authorList>
            <person name="Yang Q."/>
            <person name="Dong X."/>
            <person name="Xie G."/>
            <person name="Fu S."/>
            <person name="Zou P."/>
            <person name="Sun J."/>
            <person name="Wang Y."/>
            <person name="Huang J."/>
        </authorList>
    </citation>
    <scope>NUCLEOTIDE SEQUENCE [LARGE SCALE GENOMIC DNA]</scope>
    <source>
        <strain evidence="1 2">20160303005-1</strain>
        <plasmid evidence="2">pvpsd2016-1</plasmid>
    </source>
</reference>
<dbReference type="EMBL" id="CP034300">
    <property type="protein sequence ID" value="QHH12897.1"/>
    <property type="molecule type" value="Genomic_DNA"/>
</dbReference>
<organism evidence="1 2">
    <name type="scientific">Vibrio parahaemolyticus</name>
    <dbReference type="NCBI Taxonomy" id="670"/>
    <lineage>
        <taxon>Bacteria</taxon>
        <taxon>Pseudomonadati</taxon>
        <taxon>Pseudomonadota</taxon>
        <taxon>Gammaproteobacteria</taxon>
        <taxon>Vibrionales</taxon>
        <taxon>Vibrionaceae</taxon>
        <taxon>Vibrio</taxon>
    </lineage>
</organism>
<evidence type="ECO:0000313" key="1">
    <source>
        <dbReference type="EMBL" id="QHH12897.1"/>
    </source>
</evidence>
<proteinExistence type="predicted"/>
<dbReference type="AlphaFoldDB" id="A0AAX1FZW7"/>
<accession>A0AAX1FZW7</accession>
<sequence>MPLGTNLQGICIKPYQSLYHELFRAPKRPETPEAFVAFIDALCHFHGVQLMDANRGYLRGDSAGAPCLVFKAPISQVKRINALLMELNTLNLHHHWTLTGKLDGLNQLFFRLSSPELDEAVRTNDVSMLVTMGWHRKRIDSEIKLLTAHMNEMQPYATKQQLKDGLMSDCQYTEHF</sequence>
<gene>
    <name evidence="1" type="ORF">EHC69_26795</name>
</gene>
<geneLocation type="plasmid" evidence="2">
    <name>pvpsd2016-1</name>
</geneLocation>
<protein>
    <submittedName>
        <fullName evidence="1">Uncharacterized protein</fullName>
    </submittedName>
</protein>
<dbReference type="Proteomes" id="UP000464718">
    <property type="component" value="Plasmid pvpsd2016-1"/>
</dbReference>
<name>A0AAX1FZW7_VIBPH</name>
<keyword evidence="1" id="KW-0614">Plasmid</keyword>